<proteinExistence type="predicted"/>
<dbReference type="AlphaFoldDB" id="A0A941FPT5"/>
<name>A0A941FPT5_9BACI</name>
<sequence>MSKVYIINTNKKASGTVDELDMLNKEKCAAYYSPWKNKIDRIEPNDLVFLYSNGQGILARGIATGVVEAVDYKGQVDEEHYMHLNRFEQLNQFLESTDINDVIGYNVVLNRTMIELPYDDGLKVWQYITKNCI</sequence>
<reference evidence="1" key="1">
    <citation type="submission" date="2021-04" db="EMBL/GenBank/DDBJ databases">
        <title>Whole genome sequencing of Enterococci isolates from hospitalized patients.</title>
        <authorList>
            <person name="Ogoti B.M."/>
            <person name="Onyambu F.G."/>
        </authorList>
    </citation>
    <scope>NUCLEOTIDE SEQUENCE</scope>
    <source>
        <strain evidence="1">242</strain>
    </source>
</reference>
<organism evidence="1 2">
    <name type="scientific">Peribacillus frigoritolerans</name>
    <dbReference type="NCBI Taxonomy" id="450367"/>
    <lineage>
        <taxon>Bacteria</taxon>
        <taxon>Bacillati</taxon>
        <taxon>Bacillota</taxon>
        <taxon>Bacilli</taxon>
        <taxon>Bacillales</taxon>
        <taxon>Bacillaceae</taxon>
        <taxon>Peribacillus</taxon>
    </lineage>
</organism>
<accession>A0A941FPT5</accession>
<dbReference type="EMBL" id="JAGTPW010000006">
    <property type="protein sequence ID" value="MBR8644257.1"/>
    <property type="molecule type" value="Genomic_DNA"/>
</dbReference>
<evidence type="ECO:0000313" key="2">
    <source>
        <dbReference type="Proteomes" id="UP000680045"/>
    </source>
</evidence>
<comment type="caution">
    <text evidence="1">The sequence shown here is derived from an EMBL/GenBank/DDBJ whole genome shotgun (WGS) entry which is preliminary data.</text>
</comment>
<dbReference type="Proteomes" id="UP000680045">
    <property type="component" value="Unassembled WGS sequence"/>
</dbReference>
<evidence type="ECO:0000313" key="1">
    <source>
        <dbReference type="EMBL" id="MBR8644257.1"/>
    </source>
</evidence>
<protein>
    <recommendedName>
        <fullName evidence="3">EVE domain-containing protein</fullName>
    </recommendedName>
</protein>
<gene>
    <name evidence="1" type="ORF">KEH51_05240</name>
</gene>
<evidence type="ECO:0008006" key="3">
    <source>
        <dbReference type="Google" id="ProtNLM"/>
    </source>
</evidence>